<evidence type="ECO:0000256" key="5">
    <source>
        <dbReference type="SAM" id="Coils"/>
    </source>
</evidence>
<name>A0A9P6EC32_9AGAR</name>
<feature type="region of interest" description="Disordered" evidence="6">
    <location>
        <begin position="19"/>
        <end position="46"/>
    </location>
</feature>
<dbReference type="Pfam" id="PF04568">
    <property type="entry name" value="IATP"/>
    <property type="match status" value="1"/>
</dbReference>
<proteinExistence type="inferred from homology"/>
<accession>A0A9P6EC32</accession>
<comment type="subcellular location">
    <subcellularLocation>
        <location evidence="1">Mitochondrion</location>
    </subcellularLocation>
</comment>
<feature type="coiled-coil region" evidence="5">
    <location>
        <begin position="54"/>
        <end position="84"/>
    </location>
</feature>
<gene>
    <name evidence="7" type="ORF">CPB83DRAFT_858246</name>
</gene>
<keyword evidence="8" id="KW-1185">Reference proteome</keyword>
<keyword evidence="3" id="KW-0496">Mitochondrion</keyword>
<dbReference type="AlphaFoldDB" id="A0A9P6EC32"/>
<dbReference type="GO" id="GO:0005739">
    <property type="term" value="C:mitochondrion"/>
    <property type="evidence" value="ECO:0007669"/>
    <property type="project" value="UniProtKB-SubCell"/>
</dbReference>
<dbReference type="EMBL" id="MU157874">
    <property type="protein sequence ID" value="KAF9526212.1"/>
    <property type="molecule type" value="Genomic_DNA"/>
</dbReference>
<comment type="caution">
    <text evidence="7">The sequence shown here is derived from an EMBL/GenBank/DDBJ whole genome shotgun (WGS) entry which is preliminary data.</text>
</comment>
<evidence type="ECO:0000256" key="2">
    <source>
        <dbReference type="ARBA" id="ARBA00010901"/>
    </source>
</evidence>
<dbReference type="GO" id="GO:0042030">
    <property type="term" value="F:ATPase inhibitor activity"/>
    <property type="evidence" value="ECO:0007669"/>
    <property type="project" value="InterPro"/>
</dbReference>
<dbReference type="Gene3D" id="1.20.5.500">
    <property type="entry name" value="Single helix bin"/>
    <property type="match status" value="1"/>
</dbReference>
<evidence type="ECO:0000256" key="6">
    <source>
        <dbReference type="SAM" id="MobiDB-lite"/>
    </source>
</evidence>
<dbReference type="Proteomes" id="UP000807306">
    <property type="component" value="Unassembled WGS sequence"/>
</dbReference>
<keyword evidence="5" id="KW-0175">Coiled coil</keyword>
<comment type="function">
    <text evidence="4">Inhibits the enzyme activity of ATPase.</text>
</comment>
<sequence length="84" mass="9481">MLSRLVAVRRAPRVFLAPARSYSDSRKEGSVASSKGFSAKEKAHEDQYIHQHELEKIAKLKASMEADRKALEEIEKNIADKAKK</sequence>
<evidence type="ECO:0000256" key="4">
    <source>
        <dbReference type="RuleBase" id="RU368087"/>
    </source>
</evidence>
<reference evidence="7" key="1">
    <citation type="submission" date="2020-11" db="EMBL/GenBank/DDBJ databases">
        <authorList>
            <consortium name="DOE Joint Genome Institute"/>
            <person name="Ahrendt S."/>
            <person name="Riley R."/>
            <person name="Andreopoulos W."/>
            <person name="Labutti K."/>
            <person name="Pangilinan J."/>
            <person name="Ruiz-Duenas F.J."/>
            <person name="Barrasa J.M."/>
            <person name="Sanchez-Garcia M."/>
            <person name="Camarero S."/>
            <person name="Miyauchi S."/>
            <person name="Serrano A."/>
            <person name="Linde D."/>
            <person name="Babiker R."/>
            <person name="Drula E."/>
            <person name="Ayuso-Fernandez I."/>
            <person name="Pacheco R."/>
            <person name="Padilla G."/>
            <person name="Ferreira P."/>
            <person name="Barriuso J."/>
            <person name="Kellner H."/>
            <person name="Castanera R."/>
            <person name="Alfaro M."/>
            <person name="Ramirez L."/>
            <person name="Pisabarro A.G."/>
            <person name="Kuo A."/>
            <person name="Tritt A."/>
            <person name="Lipzen A."/>
            <person name="He G."/>
            <person name="Yan M."/>
            <person name="Ng V."/>
            <person name="Cullen D."/>
            <person name="Martin F."/>
            <person name="Rosso M.-N."/>
            <person name="Henrissat B."/>
            <person name="Hibbett D."/>
            <person name="Martinez A.T."/>
            <person name="Grigoriev I.V."/>
        </authorList>
    </citation>
    <scope>NUCLEOTIDE SEQUENCE</scope>
    <source>
        <strain evidence="7">CBS 506.95</strain>
    </source>
</reference>
<evidence type="ECO:0000256" key="1">
    <source>
        <dbReference type="ARBA" id="ARBA00004173"/>
    </source>
</evidence>
<evidence type="ECO:0000313" key="7">
    <source>
        <dbReference type="EMBL" id="KAF9526212.1"/>
    </source>
</evidence>
<dbReference type="InterPro" id="IPR007648">
    <property type="entry name" value="ATPase_inhibitor_mt"/>
</dbReference>
<protein>
    <recommendedName>
        <fullName evidence="4">ATPase inhibitor, mitochondrial</fullName>
    </recommendedName>
</protein>
<organism evidence="7 8">
    <name type="scientific">Crepidotus variabilis</name>
    <dbReference type="NCBI Taxonomy" id="179855"/>
    <lineage>
        <taxon>Eukaryota</taxon>
        <taxon>Fungi</taxon>
        <taxon>Dikarya</taxon>
        <taxon>Basidiomycota</taxon>
        <taxon>Agaricomycotina</taxon>
        <taxon>Agaricomycetes</taxon>
        <taxon>Agaricomycetidae</taxon>
        <taxon>Agaricales</taxon>
        <taxon>Agaricineae</taxon>
        <taxon>Crepidotaceae</taxon>
        <taxon>Crepidotus</taxon>
    </lineage>
</organism>
<evidence type="ECO:0000256" key="3">
    <source>
        <dbReference type="ARBA" id="ARBA00023128"/>
    </source>
</evidence>
<dbReference type="OrthoDB" id="5532350at2759"/>
<comment type="similarity">
    <text evidence="2 4">Belongs to the ATPase inhibitor family.</text>
</comment>
<evidence type="ECO:0000313" key="8">
    <source>
        <dbReference type="Proteomes" id="UP000807306"/>
    </source>
</evidence>